<dbReference type="HOGENOM" id="CLU_286061_0_0_1"/>
<dbReference type="RefSeq" id="XP_007930166.1">
    <property type="nucleotide sequence ID" value="XM_007931975.1"/>
</dbReference>
<proteinExistence type="predicted"/>
<dbReference type="KEGG" id="pfj:MYCFIDRAFT_178039"/>
<protein>
    <submittedName>
        <fullName evidence="2">Uncharacterized protein</fullName>
    </submittedName>
</protein>
<sequence>MDPFAGREPSLSTSPEPALVQLGQEPRHATERAYQNTALDLSRSARVPMLAGSSQEMAGPSIEDTTCHKGLLPRLPARLQIVTRNADSSMYSPLPPHCAITLEQRSLFQGVRGGARWIRAALHNNAVVAAVRTEKEAMADAPAAGHIAQVNQKSLASIFDPCQPSCTRMEKTEEQRRRGDVFARHKRANERGAWRTTQSLLLRRASSNDFQCLYTFHGCRLLRLRAQQTSIRSAQLSAAPRADACCHILAADARAIDWLPLTLHQSARTNVLIYGTRPADQGGTSAASSREKSAGSTPTPCADDVATRNESHGCLQKSVGISRHLFHRHFGPAAAAAEAEALDGLPPPAWTTRAGRLAQADQNPHSSPNPETMGWSSSRRSTGKAQNGRACSASLETSQQTLLPALTCTTNNTSILREFVRDFRSLRAAEPPVRVLVINRHPFRTLSGEHAQSAPSTGRCTHSDTGRRPALMHCVYGRSAPGTTLRRSTAPLHTRTDCRQNRTPHVPFLCSTLTTSPSQRPTNTWSRVQHGFILIRALKGPPCRGSELIKGTCCTLQAVHPVCTLAPATQSQIYIREPGFPHPPHRNLSLPCCLPGQGLHLNASDWGWRNWLDEKSAGFMIGVSTPRRVDVISPKARSRILHMPRSAHSHVVIAGMRLHTCFGVLLICPFCERRTSLRSVSNAQDRPDDTVLTAEIRVLEHNFDVCYTIDADHQWLDSRKIAGIPPARRVLRVKDMLGCYGTESPKFCSRQATRVEAQNIALSTPSPSPLGCERFILDPKIYLTGVTQSSLAWNFPEHGYKSKLGQKQRKNILPSLAKPTPSITSSAHMPTRLQLMRISVDLSPIKGLPCNRPNPALIDRRFIDVTIQRHGSITNQSLGVSAEQEFDESRARGKPDAWLWKIRMFFAGSGWGSTSTKELASDSIISILIQPSSNKFPKTDEDGWIMLWSEFLPTPSADLLTATQQERINKKSHEHSIGYSQIEQGGWCAFRSADLFLMLAQHNHVRFTIFRLSHSHAHPSLSNLTVSRESSIHPSPSLNISESTYQAKIPSKRSSCRYSRFSFSFAVPSLSLYIHVSVGSP</sequence>
<feature type="compositionally biased region" description="Polar residues" evidence="1">
    <location>
        <begin position="282"/>
        <end position="299"/>
    </location>
</feature>
<dbReference type="EMBL" id="KB446562">
    <property type="protein sequence ID" value="EME79452.1"/>
    <property type="molecule type" value="Genomic_DNA"/>
</dbReference>
<gene>
    <name evidence="2" type="ORF">MYCFIDRAFT_178039</name>
</gene>
<feature type="region of interest" description="Disordered" evidence="1">
    <location>
        <begin position="357"/>
        <end position="393"/>
    </location>
</feature>
<dbReference type="VEuPathDB" id="FungiDB:MYCFIDRAFT_178039"/>
<dbReference type="OrthoDB" id="10689942at2759"/>
<dbReference type="Proteomes" id="UP000016932">
    <property type="component" value="Unassembled WGS sequence"/>
</dbReference>
<keyword evidence="3" id="KW-1185">Reference proteome</keyword>
<evidence type="ECO:0000313" key="2">
    <source>
        <dbReference type="EMBL" id="EME79452.1"/>
    </source>
</evidence>
<feature type="region of interest" description="Disordered" evidence="1">
    <location>
        <begin position="276"/>
        <end position="306"/>
    </location>
</feature>
<organism evidence="2 3">
    <name type="scientific">Pseudocercospora fijiensis (strain CIRAD86)</name>
    <name type="common">Black leaf streak disease fungus</name>
    <name type="synonym">Mycosphaerella fijiensis</name>
    <dbReference type="NCBI Taxonomy" id="383855"/>
    <lineage>
        <taxon>Eukaryota</taxon>
        <taxon>Fungi</taxon>
        <taxon>Dikarya</taxon>
        <taxon>Ascomycota</taxon>
        <taxon>Pezizomycotina</taxon>
        <taxon>Dothideomycetes</taxon>
        <taxon>Dothideomycetidae</taxon>
        <taxon>Mycosphaerellales</taxon>
        <taxon>Mycosphaerellaceae</taxon>
        <taxon>Pseudocercospora</taxon>
    </lineage>
</organism>
<accession>M3APS8</accession>
<evidence type="ECO:0000256" key="1">
    <source>
        <dbReference type="SAM" id="MobiDB-lite"/>
    </source>
</evidence>
<dbReference type="AlphaFoldDB" id="M3APS8"/>
<name>M3APS8_PSEFD</name>
<reference evidence="2 3" key="1">
    <citation type="journal article" date="2012" name="PLoS Pathog.">
        <title>Diverse lifestyles and strategies of plant pathogenesis encoded in the genomes of eighteen Dothideomycetes fungi.</title>
        <authorList>
            <person name="Ohm R.A."/>
            <person name="Feau N."/>
            <person name="Henrissat B."/>
            <person name="Schoch C.L."/>
            <person name="Horwitz B.A."/>
            <person name="Barry K.W."/>
            <person name="Condon B.J."/>
            <person name="Copeland A.C."/>
            <person name="Dhillon B."/>
            <person name="Glaser F."/>
            <person name="Hesse C.N."/>
            <person name="Kosti I."/>
            <person name="LaButti K."/>
            <person name="Lindquist E.A."/>
            <person name="Lucas S."/>
            <person name="Salamov A.A."/>
            <person name="Bradshaw R.E."/>
            <person name="Ciuffetti L."/>
            <person name="Hamelin R.C."/>
            <person name="Kema G.H.J."/>
            <person name="Lawrence C."/>
            <person name="Scott J.A."/>
            <person name="Spatafora J.W."/>
            <person name="Turgeon B.G."/>
            <person name="de Wit P.J.G.M."/>
            <person name="Zhong S."/>
            <person name="Goodwin S.B."/>
            <person name="Grigoriev I.V."/>
        </authorList>
    </citation>
    <scope>NUCLEOTIDE SEQUENCE [LARGE SCALE GENOMIC DNA]</scope>
    <source>
        <strain evidence="2 3">CIRAD86</strain>
    </source>
</reference>
<evidence type="ECO:0000313" key="3">
    <source>
        <dbReference type="Proteomes" id="UP000016932"/>
    </source>
</evidence>
<dbReference type="GeneID" id="19333879"/>
<feature type="compositionally biased region" description="Polar residues" evidence="1">
    <location>
        <begin position="360"/>
        <end position="385"/>
    </location>
</feature>